<reference evidence="11 12" key="1">
    <citation type="submission" date="2014-04" db="EMBL/GenBank/DDBJ databases">
        <title>Evolutionary Origins and Diversification of the Mycorrhizal Mutualists.</title>
        <authorList>
            <consortium name="DOE Joint Genome Institute"/>
            <consortium name="Mycorrhizal Genomics Consortium"/>
            <person name="Kohler A."/>
            <person name="Kuo A."/>
            <person name="Nagy L.G."/>
            <person name="Floudas D."/>
            <person name="Copeland A."/>
            <person name="Barry K.W."/>
            <person name="Cichocki N."/>
            <person name="Veneault-Fourrey C."/>
            <person name="LaButti K."/>
            <person name="Lindquist E.A."/>
            <person name="Lipzen A."/>
            <person name="Lundell T."/>
            <person name="Morin E."/>
            <person name="Murat C."/>
            <person name="Riley R."/>
            <person name="Ohm R."/>
            <person name="Sun H."/>
            <person name="Tunlid A."/>
            <person name="Henrissat B."/>
            <person name="Grigoriev I.V."/>
            <person name="Hibbett D.S."/>
            <person name="Martin F."/>
        </authorList>
    </citation>
    <scope>NUCLEOTIDE SEQUENCE [LARGE SCALE GENOMIC DNA]</scope>
    <source>
        <strain evidence="11 12">FD-317 M1</strain>
    </source>
</reference>
<proteinExistence type="inferred from homology"/>
<evidence type="ECO:0000256" key="6">
    <source>
        <dbReference type="ARBA" id="ARBA00023002"/>
    </source>
</evidence>
<comment type="similarity">
    <text evidence="3 10">Belongs to the cytochrome P450 family.</text>
</comment>
<name>A0A0D0CSI6_9AGAR</name>
<dbReference type="HOGENOM" id="CLU_1540246_0_0_1"/>
<dbReference type="InterPro" id="IPR017972">
    <property type="entry name" value="Cyt_P450_CS"/>
</dbReference>
<evidence type="ECO:0000256" key="10">
    <source>
        <dbReference type="RuleBase" id="RU000461"/>
    </source>
</evidence>
<dbReference type="GO" id="GO:0016705">
    <property type="term" value="F:oxidoreductase activity, acting on paired donors, with incorporation or reduction of molecular oxygen"/>
    <property type="evidence" value="ECO:0007669"/>
    <property type="project" value="InterPro"/>
</dbReference>
<dbReference type="InterPro" id="IPR050364">
    <property type="entry name" value="Cytochrome_P450_fung"/>
</dbReference>
<dbReference type="PANTHER" id="PTHR46300:SF12">
    <property type="entry name" value="P450, PUTATIVE (EUROFUNG)-RELATED"/>
    <property type="match status" value="1"/>
</dbReference>
<keyword evidence="4 9" id="KW-0349">Heme</keyword>
<dbReference type="AlphaFoldDB" id="A0A0D0CSI6"/>
<dbReference type="PRINTS" id="PR00463">
    <property type="entry name" value="EP450I"/>
</dbReference>
<evidence type="ECO:0000256" key="1">
    <source>
        <dbReference type="ARBA" id="ARBA00001971"/>
    </source>
</evidence>
<comment type="cofactor">
    <cofactor evidence="1 9">
        <name>heme</name>
        <dbReference type="ChEBI" id="CHEBI:30413"/>
    </cofactor>
</comment>
<dbReference type="InterPro" id="IPR002401">
    <property type="entry name" value="Cyt_P450_E_grp-I"/>
</dbReference>
<evidence type="ECO:0000256" key="2">
    <source>
        <dbReference type="ARBA" id="ARBA00005179"/>
    </source>
</evidence>
<dbReference type="GO" id="GO:0020037">
    <property type="term" value="F:heme binding"/>
    <property type="evidence" value="ECO:0007669"/>
    <property type="project" value="InterPro"/>
</dbReference>
<dbReference type="GO" id="GO:0005506">
    <property type="term" value="F:iron ion binding"/>
    <property type="evidence" value="ECO:0007669"/>
    <property type="project" value="InterPro"/>
</dbReference>
<dbReference type="Gene3D" id="1.10.630.10">
    <property type="entry name" value="Cytochrome P450"/>
    <property type="match status" value="1"/>
</dbReference>
<sequence length="174" mass="19278">MSVTTKAPNFLHTRPYYRFGKHLVILSRTHIAHTTVLNYYSAFRAILNGPATYGEDVDQFRPERFLNSDGTTNSAIPYPTAAFGYGRRICAGKSVAQSALWLTVASLLACFDLSKAVNADGKEIHPSTDYVDGLIMHPPPFECTIRPRSKVVEKADKAEESARSVVVNIVLLQF</sequence>
<keyword evidence="7 9" id="KW-0408">Iron</keyword>
<comment type="pathway">
    <text evidence="2">Secondary metabolite biosynthesis.</text>
</comment>
<evidence type="ECO:0000256" key="5">
    <source>
        <dbReference type="ARBA" id="ARBA00022723"/>
    </source>
</evidence>
<protein>
    <submittedName>
        <fullName evidence="11">Unplaced genomic scaffold GYMLUscaffold_36, whole genome shotgun sequence</fullName>
    </submittedName>
</protein>
<gene>
    <name evidence="11" type="ORF">GYMLUDRAFT_693946</name>
</gene>
<accession>A0A0D0CSI6</accession>
<evidence type="ECO:0000313" key="12">
    <source>
        <dbReference type="Proteomes" id="UP000053593"/>
    </source>
</evidence>
<keyword evidence="8 10" id="KW-0503">Monooxygenase</keyword>
<dbReference type="InterPro" id="IPR036396">
    <property type="entry name" value="Cyt_P450_sf"/>
</dbReference>
<evidence type="ECO:0000256" key="8">
    <source>
        <dbReference type="ARBA" id="ARBA00023033"/>
    </source>
</evidence>
<dbReference type="PROSITE" id="PS00086">
    <property type="entry name" value="CYTOCHROME_P450"/>
    <property type="match status" value="1"/>
</dbReference>
<dbReference type="EMBL" id="KN834784">
    <property type="protein sequence ID" value="KIK58638.1"/>
    <property type="molecule type" value="Genomic_DNA"/>
</dbReference>
<dbReference type="Pfam" id="PF00067">
    <property type="entry name" value="p450"/>
    <property type="match status" value="1"/>
</dbReference>
<dbReference type="GO" id="GO:0004497">
    <property type="term" value="F:monooxygenase activity"/>
    <property type="evidence" value="ECO:0007669"/>
    <property type="project" value="UniProtKB-KW"/>
</dbReference>
<evidence type="ECO:0000256" key="9">
    <source>
        <dbReference type="PIRSR" id="PIRSR602401-1"/>
    </source>
</evidence>
<evidence type="ECO:0000256" key="3">
    <source>
        <dbReference type="ARBA" id="ARBA00010617"/>
    </source>
</evidence>
<keyword evidence="12" id="KW-1185">Reference proteome</keyword>
<dbReference type="SUPFAM" id="SSF48264">
    <property type="entry name" value="Cytochrome P450"/>
    <property type="match status" value="1"/>
</dbReference>
<organism evidence="11 12">
    <name type="scientific">Collybiopsis luxurians FD-317 M1</name>
    <dbReference type="NCBI Taxonomy" id="944289"/>
    <lineage>
        <taxon>Eukaryota</taxon>
        <taxon>Fungi</taxon>
        <taxon>Dikarya</taxon>
        <taxon>Basidiomycota</taxon>
        <taxon>Agaricomycotina</taxon>
        <taxon>Agaricomycetes</taxon>
        <taxon>Agaricomycetidae</taxon>
        <taxon>Agaricales</taxon>
        <taxon>Marasmiineae</taxon>
        <taxon>Omphalotaceae</taxon>
        <taxon>Collybiopsis</taxon>
        <taxon>Collybiopsis luxurians</taxon>
    </lineage>
</organism>
<keyword evidence="6 10" id="KW-0560">Oxidoreductase</keyword>
<evidence type="ECO:0000313" key="11">
    <source>
        <dbReference type="EMBL" id="KIK58638.1"/>
    </source>
</evidence>
<dbReference type="InterPro" id="IPR001128">
    <property type="entry name" value="Cyt_P450"/>
</dbReference>
<dbReference type="Proteomes" id="UP000053593">
    <property type="component" value="Unassembled WGS sequence"/>
</dbReference>
<keyword evidence="5 9" id="KW-0479">Metal-binding</keyword>
<feature type="binding site" description="axial binding residue" evidence="9">
    <location>
        <position position="90"/>
    </location>
    <ligand>
        <name>heme</name>
        <dbReference type="ChEBI" id="CHEBI:30413"/>
    </ligand>
    <ligandPart>
        <name>Fe</name>
        <dbReference type="ChEBI" id="CHEBI:18248"/>
    </ligandPart>
</feature>
<dbReference type="OrthoDB" id="3934656at2759"/>
<dbReference type="PANTHER" id="PTHR46300">
    <property type="entry name" value="P450, PUTATIVE (EUROFUNG)-RELATED-RELATED"/>
    <property type="match status" value="1"/>
</dbReference>
<evidence type="ECO:0000256" key="7">
    <source>
        <dbReference type="ARBA" id="ARBA00023004"/>
    </source>
</evidence>
<evidence type="ECO:0000256" key="4">
    <source>
        <dbReference type="ARBA" id="ARBA00022617"/>
    </source>
</evidence>